<dbReference type="AlphaFoldDB" id="A0AAV7GXH3"/>
<accession>A0AAV7GXH3</accession>
<sequence length="140" mass="15994">MGIEIVELNESQSELWNGLQGLKQDLRDWKSKLDTQVKTYKKELIELKKQQVDISDSLRNLGTHLQLSLPSRLAKEILKSSQAAILLSSRIAARAGYLKKRSSNLFARCCHSKKKKAPILRDSSIKREEKPKVHLLQMSL</sequence>
<comment type="caution">
    <text evidence="1">The sequence shown here is derived from an EMBL/GenBank/DDBJ whole genome shotgun (WGS) entry which is preliminary data.</text>
</comment>
<protein>
    <submittedName>
        <fullName evidence="1">Uncharacterized protein</fullName>
    </submittedName>
</protein>
<name>A0AAV7GXH3_DENCH</name>
<dbReference type="PANTHER" id="PTHR34681">
    <property type="entry name" value="UVEAL AUTOANTIGEN WITH COILED-COIL/ANKYRIN"/>
    <property type="match status" value="1"/>
</dbReference>
<dbReference type="PANTHER" id="PTHR34681:SF2">
    <property type="entry name" value="UVEAL AUTOANTIGEN WITH COILED-COIL_ANKYRIN"/>
    <property type="match status" value="1"/>
</dbReference>
<gene>
    <name evidence="1" type="ORF">IEQ34_010822</name>
</gene>
<organism evidence="1 2">
    <name type="scientific">Dendrobium chrysotoxum</name>
    <name type="common">Orchid</name>
    <dbReference type="NCBI Taxonomy" id="161865"/>
    <lineage>
        <taxon>Eukaryota</taxon>
        <taxon>Viridiplantae</taxon>
        <taxon>Streptophyta</taxon>
        <taxon>Embryophyta</taxon>
        <taxon>Tracheophyta</taxon>
        <taxon>Spermatophyta</taxon>
        <taxon>Magnoliopsida</taxon>
        <taxon>Liliopsida</taxon>
        <taxon>Asparagales</taxon>
        <taxon>Orchidaceae</taxon>
        <taxon>Epidendroideae</taxon>
        <taxon>Malaxideae</taxon>
        <taxon>Dendrobiinae</taxon>
        <taxon>Dendrobium</taxon>
    </lineage>
</organism>
<reference evidence="1 2" key="1">
    <citation type="journal article" date="2021" name="Hortic Res">
        <title>Chromosome-scale assembly of the Dendrobium chrysotoxum genome enhances the understanding of orchid evolution.</title>
        <authorList>
            <person name="Zhang Y."/>
            <person name="Zhang G.Q."/>
            <person name="Zhang D."/>
            <person name="Liu X.D."/>
            <person name="Xu X.Y."/>
            <person name="Sun W.H."/>
            <person name="Yu X."/>
            <person name="Zhu X."/>
            <person name="Wang Z.W."/>
            <person name="Zhao X."/>
            <person name="Zhong W.Y."/>
            <person name="Chen H."/>
            <person name="Yin W.L."/>
            <person name="Huang T."/>
            <person name="Niu S.C."/>
            <person name="Liu Z.J."/>
        </authorList>
    </citation>
    <scope>NUCLEOTIDE SEQUENCE [LARGE SCALE GENOMIC DNA]</scope>
    <source>
        <strain evidence="1">Lindl</strain>
    </source>
</reference>
<dbReference type="EMBL" id="JAGFBR010000010">
    <property type="protein sequence ID" value="KAH0460159.1"/>
    <property type="molecule type" value="Genomic_DNA"/>
</dbReference>
<evidence type="ECO:0000313" key="2">
    <source>
        <dbReference type="Proteomes" id="UP000775213"/>
    </source>
</evidence>
<proteinExistence type="predicted"/>
<evidence type="ECO:0000313" key="1">
    <source>
        <dbReference type="EMBL" id="KAH0460159.1"/>
    </source>
</evidence>
<dbReference type="Proteomes" id="UP000775213">
    <property type="component" value="Unassembled WGS sequence"/>
</dbReference>
<keyword evidence="2" id="KW-1185">Reference proteome</keyword>